<evidence type="ECO:0000256" key="4">
    <source>
        <dbReference type="ARBA" id="ARBA00022692"/>
    </source>
</evidence>
<reference evidence="10 11" key="1">
    <citation type="journal article" date="2019" name="Microorganisms">
        <title>Genome Insights into the Novel Species Microvirga brassicacearum, a Rapeseed Endophyte with Biotechnological Potential.</title>
        <authorList>
            <person name="Jimenez-Gomez A."/>
            <person name="Saati-Santamaria Z."/>
            <person name="Igual J.M."/>
            <person name="Rivas R."/>
            <person name="Mateos P.F."/>
            <person name="Garcia-Fraile P."/>
        </authorList>
    </citation>
    <scope>NUCLEOTIDE SEQUENCE [LARGE SCALE GENOMIC DNA]</scope>
    <source>
        <strain evidence="10 11">CDVBN77</strain>
    </source>
</reference>
<accession>A0A5N3PJ51</accession>
<dbReference type="EMBL" id="VCMV01000001">
    <property type="protein sequence ID" value="KAB0269770.1"/>
    <property type="molecule type" value="Genomic_DNA"/>
</dbReference>
<dbReference type="Proteomes" id="UP000325684">
    <property type="component" value="Unassembled WGS sequence"/>
</dbReference>
<dbReference type="GO" id="GO:0089702">
    <property type="term" value="F:undecaprenyl-phosphate glucose phosphotransferase activity"/>
    <property type="evidence" value="ECO:0007669"/>
    <property type="project" value="UniProtKB-EC"/>
</dbReference>
<dbReference type="Pfam" id="PF02397">
    <property type="entry name" value="Bac_transf"/>
    <property type="match status" value="1"/>
</dbReference>
<gene>
    <name evidence="10" type="ORF">FEZ63_00430</name>
</gene>
<organism evidence="10 11">
    <name type="scientific">Microvirga brassicacearum</name>
    <dbReference type="NCBI Taxonomy" id="2580413"/>
    <lineage>
        <taxon>Bacteria</taxon>
        <taxon>Pseudomonadati</taxon>
        <taxon>Pseudomonadota</taxon>
        <taxon>Alphaproteobacteria</taxon>
        <taxon>Hyphomicrobiales</taxon>
        <taxon>Methylobacteriaceae</taxon>
        <taxon>Microvirga</taxon>
    </lineage>
</organism>
<feature type="transmembrane region" description="Helical" evidence="8">
    <location>
        <begin position="25"/>
        <end position="50"/>
    </location>
</feature>
<dbReference type="PANTHER" id="PTHR30576">
    <property type="entry name" value="COLANIC BIOSYNTHESIS UDP-GLUCOSE LIPID CARRIER TRANSFERASE"/>
    <property type="match status" value="1"/>
</dbReference>
<keyword evidence="6 8" id="KW-0472">Membrane</keyword>
<evidence type="ECO:0000256" key="8">
    <source>
        <dbReference type="SAM" id="Phobius"/>
    </source>
</evidence>
<dbReference type="Pfam" id="PF13727">
    <property type="entry name" value="CoA_binding_3"/>
    <property type="match status" value="1"/>
</dbReference>
<keyword evidence="3 10" id="KW-0808">Transferase</keyword>
<keyword evidence="7" id="KW-0270">Exopolysaccharide synthesis</keyword>
<evidence type="ECO:0000256" key="3">
    <source>
        <dbReference type="ARBA" id="ARBA00022679"/>
    </source>
</evidence>
<evidence type="ECO:0000256" key="2">
    <source>
        <dbReference type="ARBA" id="ARBA00006464"/>
    </source>
</evidence>
<dbReference type="InterPro" id="IPR017473">
    <property type="entry name" value="Undecaprenyl-P_gluc_Ptfrase"/>
</dbReference>
<dbReference type="PANTHER" id="PTHR30576:SF21">
    <property type="entry name" value="UDP-GLUCOSE:UNDECAPRENYL-PHOSPHATE GLUCOSE-1-PHOSPHATE TRANSFERASE"/>
    <property type="match status" value="1"/>
</dbReference>
<dbReference type="EC" id="2.7.8.31" evidence="10"/>
<evidence type="ECO:0000256" key="6">
    <source>
        <dbReference type="ARBA" id="ARBA00023136"/>
    </source>
</evidence>
<feature type="transmembrane region" description="Helical" evidence="8">
    <location>
        <begin position="122"/>
        <end position="140"/>
    </location>
</feature>
<dbReference type="GO" id="GO:0009242">
    <property type="term" value="P:colanic acid biosynthetic process"/>
    <property type="evidence" value="ECO:0007669"/>
    <property type="project" value="TreeGrafter"/>
</dbReference>
<proteinExistence type="inferred from homology"/>
<evidence type="ECO:0000256" key="7">
    <source>
        <dbReference type="ARBA" id="ARBA00023169"/>
    </source>
</evidence>
<feature type="transmembrane region" description="Helical" evidence="8">
    <location>
        <begin position="62"/>
        <end position="83"/>
    </location>
</feature>
<dbReference type="InterPro" id="IPR003362">
    <property type="entry name" value="Bact_transf"/>
</dbReference>
<dbReference type="RefSeq" id="WP_150941663.1">
    <property type="nucleotide sequence ID" value="NZ_VCMV01000001.1"/>
</dbReference>
<evidence type="ECO:0000313" key="11">
    <source>
        <dbReference type="Proteomes" id="UP000325684"/>
    </source>
</evidence>
<dbReference type="OrthoDB" id="9808602at2"/>
<dbReference type="InterPro" id="IPR017475">
    <property type="entry name" value="EPS_sugar_tfrase"/>
</dbReference>
<comment type="subcellular location">
    <subcellularLocation>
        <location evidence="1">Membrane</location>
        <topology evidence="1">Multi-pass membrane protein</topology>
    </subcellularLocation>
</comment>
<protein>
    <submittedName>
        <fullName evidence="10">Undecaprenyl-phosphate glucose phosphotransferase</fullName>
        <ecNumber evidence="10">2.7.8.31</ecNumber>
    </submittedName>
</protein>
<keyword evidence="11" id="KW-1185">Reference proteome</keyword>
<dbReference type="GO" id="GO:0000271">
    <property type="term" value="P:polysaccharide biosynthetic process"/>
    <property type="evidence" value="ECO:0007669"/>
    <property type="project" value="UniProtKB-KW"/>
</dbReference>
<evidence type="ECO:0000256" key="5">
    <source>
        <dbReference type="ARBA" id="ARBA00022989"/>
    </source>
</evidence>
<sequence length="481" mass="53448">MTPSYSILYAINGTRRRWPIVYDDFGFFIRLSDLAAILLASVVAGASYHLLAFGEIGPIEKFVVFGILFGALLLPCLGAHGVYEQNCIIDPRTTRSTVVFLSAIVSLFLAGVLFILSPSHAFWPGHVFLFAAIAPGLIVAQRIALSQVISRALAQGRLNGRAIVLIGEDGAGTARQKPDSERFGYRVVRSVVVPPQTECFYTDADWKACARQVIEYVREAKLDEVHIALDWRRQGAVNALLAELQMTPVPVRLLPDPSILELMRHPHVKVASNVAIELKRATLTWAEKAQKRTFDIFISGAALVLCLPLFAVIALAISLDSQGPILFRQSRAGFNGRVFRIYKFRTMTVLEDGETVIQATRDDPRITSVGRWLRRTSLDELPQLLNVIKGEMSLVGPRPHALVHDSEFNRLIGNYALRSHVMPGITGWAQVHGLRGETSTIDAIRQRVELDIQYIANRTLLLDLQILAMTVGEVLRHRNAY</sequence>
<evidence type="ECO:0000313" key="10">
    <source>
        <dbReference type="EMBL" id="KAB0269770.1"/>
    </source>
</evidence>
<evidence type="ECO:0000259" key="9">
    <source>
        <dbReference type="Pfam" id="PF02397"/>
    </source>
</evidence>
<dbReference type="AlphaFoldDB" id="A0A5N3PJ51"/>
<comment type="similarity">
    <text evidence="2">Belongs to the bacterial sugar transferase family.</text>
</comment>
<dbReference type="GO" id="GO:0016020">
    <property type="term" value="C:membrane"/>
    <property type="evidence" value="ECO:0007669"/>
    <property type="project" value="UniProtKB-SubCell"/>
</dbReference>
<comment type="caution">
    <text evidence="10">The sequence shown here is derived from an EMBL/GenBank/DDBJ whole genome shotgun (WGS) entry which is preliminary data.</text>
</comment>
<feature type="transmembrane region" description="Helical" evidence="8">
    <location>
        <begin position="95"/>
        <end position="116"/>
    </location>
</feature>
<name>A0A5N3PJ51_9HYPH</name>
<keyword evidence="5 8" id="KW-1133">Transmembrane helix</keyword>
<feature type="domain" description="Bacterial sugar transferase" evidence="9">
    <location>
        <begin position="291"/>
        <end position="475"/>
    </location>
</feature>
<feature type="transmembrane region" description="Helical" evidence="8">
    <location>
        <begin position="296"/>
        <end position="319"/>
    </location>
</feature>
<evidence type="ECO:0000256" key="1">
    <source>
        <dbReference type="ARBA" id="ARBA00004141"/>
    </source>
</evidence>
<dbReference type="NCBIfam" id="TIGR03023">
    <property type="entry name" value="WcaJ_sugtrans"/>
    <property type="match status" value="1"/>
</dbReference>
<keyword evidence="4 8" id="KW-0812">Transmembrane</keyword>
<dbReference type="NCBIfam" id="TIGR03025">
    <property type="entry name" value="EPS_sugtrans"/>
    <property type="match status" value="1"/>
</dbReference>